<dbReference type="CDD" id="cd20694">
    <property type="entry name" value="CdiI_Ct-like"/>
    <property type="match status" value="1"/>
</dbReference>
<gene>
    <name evidence="1" type="ORF">LO50_23180</name>
</gene>
<dbReference type="EMBL" id="JXXD01000340">
    <property type="protein sequence ID" value="KIZ32701.1"/>
    <property type="molecule type" value="Genomic_DNA"/>
</dbReference>
<evidence type="ECO:0000313" key="2">
    <source>
        <dbReference type="Proteomes" id="UP000032439"/>
    </source>
</evidence>
<proteinExistence type="predicted"/>
<dbReference type="Proteomes" id="UP000032439">
    <property type="component" value="Unassembled WGS sequence"/>
</dbReference>
<dbReference type="AlphaFoldDB" id="A0A0D7DWS7"/>
<dbReference type="InterPro" id="IPR049796">
    <property type="entry name" value="CdiI_Ct-like"/>
</dbReference>
<comment type="caution">
    <text evidence="1">The sequence shown here is derived from an EMBL/GenBank/DDBJ whole genome shotgun (WGS) entry which is preliminary data.</text>
</comment>
<dbReference type="PATRIC" id="fig|316.110.peg.3374"/>
<evidence type="ECO:0000313" key="1">
    <source>
        <dbReference type="EMBL" id="KIZ32701.1"/>
    </source>
</evidence>
<protein>
    <recommendedName>
        <fullName evidence="3">HEAT repeat domain-containing protein</fullName>
    </recommendedName>
</protein>
<reference evidence="1 2" key="1">
    <citation type="submission" date="2014-11" db="EMBL/GenBank/DDBJ databases">
        <title>Genomics and ecophysiology of heterotrophic nitrogen fixing bacteria isolated from estuarine surface water.</title>
        <authorList>
            <person name="Bentzon-Tilia M."/>
            <person name="Severin I."/>
            <person name="Hansen L.H."/>
            <person name="Riemann L."/>
        </authorList>
    </citation>
    <scope>NUCLEOTIDE SEQUENCE [LARGE SCALE GENOMIC DNA]</scope>
    <source>
        <strain evidence="1 2">BAL361</strain>
    </source>
</reference>
<sequence>MSLSYQDPSMPHDQAVQFLSTNDSKLIVSALISIGLNEADWSWAQNICIEHLNSSNESIASAAISALGHIARRHEKLDLEIAAKALKKAQLKHPSLAGNIADTLDDIEMFVSTN</sequence>
<organism evidence="1 2">
    <name type="scientific">Stutzerimonas stutzeri</name>
    <name type="common">Pseudomonas stutzeri</name>
    <dbReference type="NCBI Taxonomy" id="316"/>
    <lineage>
        <taxon>Bacteria</taxon>
        <taxon>Pseudomonadati</taxon>
        <taxon>Pseudomonadota</taxon>
        <taxon>Gammaproteobacteria</taxon>
        <taxon>Pseudomonadales</taxon>
        <taxon>Pseudomonadaceae</taxon>
        <taxon>Stutzerimonas</taxon>
    </lineage>
</organism>
<accession>A0A0D7DWS7</accession>
<evidence type="ECO:0008006" key="3">
    <source>
        <dbReference type="Google" id="ProtNLM"/>
    </source>
</evidence>
<name>A0A0D7DWS7_STUST</name>
<dbReference type="RefSeq" id="WP_044316503.1">
    <property type="nucleotide sequence ID" value="NZ_JBDZYO010000007.1"/>
</dbReference>